<feature type="chain" id="PRO_5040514607" description="Extracellular globin" evidence="1">
    <location>
        <begin position="23"/>
        <end position="164"/>
    </location>
</feature>
<reference evidence="2" key="1">
    <citation type="journal article" date="2023" name="Science">
        <title>Genome structures resolve the early diversification of teleost fishes.</title>
        <authorList>
            <person name="Parey E."/>
            <person name="Louis A."/>
            <person name="Montfort J."/>
            <person name="Bouchez O."/>
            <person name="Roques C."/>
            <person name="Iampietro C."/>
            <person name="Lluch J."/>
            <person name="Castinel A."/>
            <person name="Donnadieu C."/>
            <person name="Desvignes T."/>
            <person name="Floi Bucao C."/>
            <person name="Jouanno E."/>
            <person name="Wen M."/>
            <person name="Mejri S."/>
            <person name="Dirks R."/>
            <person name="Jansen H."/>
            <person name="Henkel C."/>
            <person name="Chen W.J."/>
            <person name="Zahm M."/>
            <person name="Cabau C."/>
            <person name="Klopp C."/>
            <person name="Thompson A.W."/>
            <person name="Robinson-Rechavi M."/>
            <person name="Braasch I."/>
            <person name="Lecointre G."/>
            <person name="Bobe J."/>
            <person name="Postlethwait J.H."/>
            <person name="Berthelot C."/>
            <person name="Roest Crollius H."/>
            <person name="Guiguen Y."/>
        </authorList>
    </citation>
    <scope>NUCLEOTIDE SEQUENCE</scope>
    <source>
        <strain evidence="2">Concon-B</strain>
    </source>
</reference>
<evidence type="ECO:0008006" key="4">
    <source>
        <dbReference type="Google" id="ProtNLM"/>
    </source>
</evidence>
<organism evidence="2 3">
    <name type="scientific">Conger conger</name>
    <name type="common">Conger eel</name>
    <name type="synonym">Muraena conger</name>
    <dbReference type="NCBI Taxonomy" id="82655"/>
    <lineage>
        <taxon>Eukaryota</taxon>
        <taxon>Metazoa</taxon>
        <taxon>Chordata</taxon>
        <taxon>Craniata</taxon>
        <taxon>Vertebrata</taxon>
        <taxon>Euteleostomi</taxon>
        <taxon>Actinopterygii</taxon>
        <taxon>Neopterygii</taxon>
        <taxon>Teleostei</taxon>
        <taxon>Anguilliformes</taxon>
        <taxon>Congridae</taxon>
        <taxon>Conger</taxon>
    </lineage>
</organism>
<comment type="caution">
    <text evidence="2">The sequence shown here is derived from an EMBL/GenBank/DDBJ whole genome shotgun (WGS) entry which is preliminary data.</text>
</comment>
<feature type="signal peptide" evidence="1">
    <location>
        <begin position="1"/>
        <end position="22"/>
    </location>
</feature>
<gene>
    <name evidence="2" type="ORF">COCON_G00231030</name>
</gene>
<dbReference type="InterPro" id="IPR029170">
    <property type="entry name" value="FAM180"/>
</dbReference>
<dbReference type="OrthoDB" id="8913792at2759"/>
<keyword evidence="3" id="KW-1185">Reference proteome</keyword>
<dbReference type="AlphaFoldDB" id="A0A9Q1HM81"/>
<keyword evidence="1" id="KW-0732">Signal</keyword>
<evidence type="ECO:0000256" key="1">
    <source>
        <dbReference type="SAM" id="SignalP"/>
    </source>
</evidence>
<dbReference type="Proteomes" id="UP001152803">
    <property type="component" value="Unassembled WGS sequence"/>
</dbReference>
<protein>
    <recommendedName>
        <fullName evidence="4">Extracellular globin</fullName>
    </recommendedName>
</protein>
<evidence type="ECO:0000313" key="3">
    <source>
        <dbReference type="Proteomes" id="UP001152803"/>
    </source>
</evidence>
<dbReference type="PANTHER" id="PTHR34034">
    <property type="entry name" value="PROTEIN FAM180A-RELATED"/>
    <property type="match status" value="1"/>
</dbReference>
<evidence type="ECO:0000313" key="2">
    <source>
        <dbReference type="EMBL" id="KAJ8249887.1"/>
    </source>
</evidence>
<proteinExistence type="predicted"/>
<dbReference type="EMBL" id="JAFJMO010000019">
    <property type="protein sequence ID" value="KAJ8249887.1"/>
    <property type="molecule type" value="Genomic_DNA"/>
</dbReference>
<accession>A0A9Q1HM81</accession>
<sequence>MLRWAVLIAAALHCGLYTCADGLRHKVLYPAAHRVKRGLVNPTFQHSVEDVKLLFEILLAGFRMEDDRGAFSVRDEELASLRQTQELANICDEVLPRKLTDIRRLTAQLSRYQGHLRRPDFERTVLTMVYTAYQLAHTTGQQRDWWAESFLSLFSAIKHDLTVQ</sequence>
<name>A0A9Q1HM81_CONCO</name>
<dbReference type="PANTHER" id="PTHR34034:SF2">
    <property type="entry name" value="PROTEIN FAM180A"/>
    <property type="match status" value="1"/>
</dbReference>
<dbReference type="Pfam" id="PF15173">
    <property type="entry name" value="FAM180"/>
    <property type="match status" value="1"/>
</dbReference>